<name>A0A3E2TWZ3_9FIRM</name>
<evidence type="ECO:0000313" key="2">
    <source>
        <dbReference type="Proteomes" id="UP000260991"/>
    </source>
</evidence>
<protein>
    <submittedName>
        <fullName evidence="1">Uncharacterized protein</fullName>
    </submittedName>
</protein>
<dbReference type="Gene3D" id="3.90.1150.10">
    <property type="entry name" value="Aspartate Aminotransferase, domain 1"/>
    <property type="match status" value="1"/>
</dbReference>
<evidence type="ECO:0000313" key="1">
    <source>
        <dbReference type="EMBL" id="RGB85686.1"/>
    </source>
</evidence>
<dbReference type="InterPro" id="IPR015422">
    <property type="entry name" value="PyrdxlP-dep_Trfase_small"/>
</dbReference>
<accession>A0A3E2TWZ3</accession>
<dbReference type="Proteomes" id="UP000260991">
    <property type="component" value="Unassembled WGS sequence"/>
</dbReference>
<gene>
    <name evidence="1" type="ORF">DWZ46_13845</name>
</gene>
<dbReference type="EMBL" id="QVER01000026">
    <property type="protein sequence ID" value="RGB85686.1"/>
    <property type="molecule type" value="Genomic_DNA"/>
</dbReference>
<comment type="caution">
    <text evidence="1">The sequence shown here is derived from an EMBL/GenBank/DDBJ whole genome shotgun (WGS) entry which is preliminary data.</text>
</comment>
<sequence length="73" mass="8272">MDPNTEICVTCGGTEAMMAAVPGSSFFKEPVNHLIRMHFARGTDVPDEVVHRLAKLTELLKYSSLRFYRKSRN</sequence>
<proteinExistence type="predicted"/>
<dbReference type="RefSeq" id="WP_158403908.1">
    <property type="nucleotide sequence ID" value="NZ_QVER01000026.1"/>
</dbReference>
<organism evidence="1 2">
    <name type="scientific">Faecalibacterium prausnitzii</name>
    <dbReference type="NCBI Taxonomy" id="853"/>
    <lineage>
        <taxon>Bacteria</taxon>
        <taxon>Bacillati</taxon>
        <taxon>Bacillota</taxon>
        <taxon>Clostridia</taxon>
        <taxon>Eubacteriales</taxon>
        <taxon>Oscillospiraceae</taxon>
        <taxon>Faecalibacterium</taxon>
    </lineage>
</organism>
<reference evidence="1 2" key="1">
    <citation type="submission" date="2018-08" db="EMBL/GenBank/DDBJ databases">
        <title>A genome reference for cultivated species of the human gut microbiota.</title>
        <authorList>
            <person name="Zou Y."/>
            <person name="Xue W."/>
            <person name="Luo G."/>
        </authorList>
    </citation>
    <scope>NUCLEOTIDE SEQUENCE [LARGE SCALE GENOMIC DNA]</scope>
    <source>
        <strain evidence="1 2">AF32-8AC</strain>
    </source>
</reference>
<dbReference type="AlphaFoldDB" id="A0A3E2TWZ3"/>